<comment type="caution">
    <text evidence="1">The sequence shown here is derived from an EMBL/GenBank/DDBJ whole genome shotgun (WGS) entry which is preliminary data.</text>
</comment>
<evidence type="ECO:0000313" key="1">
    <source>
        <dbReference type="EMBL" id="MPN46758.1"/>
    </source>
</evidence>
<reference evidence="1" key="1">
    <citation type="submission" date="2019-08" db="EMBL/GenBank/DDBJ databases">
        <authorList>
            <person name="Kucharzyk K."/>
            <person name="Murdoch R.W."/>
            <person name="Higgins S."/>
            <person name="Loffler F."/>
        </authorList>
    </citation>
    <scope>NUCLEOTIDE SEQUENCE</scope>
</reference>
<protein>
    <submittedName>
        <fullName evidence="1">Uncharacterized protein</fullName>
    </submittedName>
</protein>
<proteinExistence type="predicted"/>
<sequence length="69" mass="7870">MLDVNGRRCKHDLTACASCGAALKHEYGEIILDVGDYRKWQDIATKSLQLDVITFSFLVKHDRILSNYL</sequence>
<gene>
    <name evidence="1" type="ORF">SDC9_194356</name>
</gene>
<dbReference type="EMBL" id="VSSQ01107688">
    <property type="protein sequence ID" value="MPN46758.1"/>
    <property type="molecule type" value="Genomic_DNA"/>
</dbReference>
<organism evidence="1">
    <name type="scientific">bioreactor metagenome</name>
    <dbReference type="NCBI Taxonomy" id="1076179"/>
    <lineage>
        <taxon>unclassified sequences</taxon>
        <taxon>metagenomes</taxon>
        <taxon>ecological metagenomes</taxon>
    </lineage>
</organism>
<name>A0A645I681_9ZZZZ</name>
<dbReference type="AlphaFoldDB" id="A0A645I681"/>
<accession>A0A645I681</accession>